<evidence type="ECO:0000313" key="2">
    <source>
        <dbReference type="EMBL" id="CAG8774894.1"/>
    </source>
</evidence>
<accession>A0ABN7VID0</accession>
<evidence type="ECO:0000256" key="1">
    <source>
        <dbReference type="SAM" id="MobiDB-lite"/>
    </source>
</evidence>
<dbReference type="InterPro" id="IPR052579">
    <property type="entry name" value="Zinc_finger_SWIM"/>
</dbReference>
<protein>
    <submittedName>
        <fullName evidence="2">45544_t:CDS:1</fullName>
    </submittedName>
</protein>
<reference evidence="2 3" key="1">
    <citation type="submission" date="2021-06" db="EMBL/GenBank/DDBJ databases">
        <authorList>
            <person name="Kallberg Y."/>
            <person name="Tangrot J."/>
            <person name="Rosling A."/>
        </authorList>
    </citation>
    <scope>NUCLEOTIDE SEQUENCE [LARGE SCALE GENOMIC DNA]</scope>
    <source>
        <strain evidence="2 3">120-4 pot B 10/14</strain>
    </source>
</reference>
<dbReference type="PANTHER" id="PTHR31569:SF4">
    <property type="entry name" value="SWIM-TYPE DOMAIN-CONTAINING PROTEIN"/>
    <property type="match status" value="1"/>
</dbReference>
<feature type="region of interest" description="Disordered" evidence="1">
    <location>
        <begin position="304"/>
        <end position="331"/>
    </location>
</feature>
<name>A0ABN7VID0_GIGMA</name>
<proteinExistence type="predicted"/>
<evidence type="ECO:0000313" key="3">
    <source>
        <dbReference type="Proteomes" id="UP000789901"/>
    </source>
</evidence>
<feature type="compositionally biased region" description="Basic and acidic residues" evidence="1">
    <location>
        <begin position="322"/>
        <end position="331"/>
    </location>
</feature>
<sequence length="331" mass="38048">MNSMILPPLSASYHSTDKLFQSTQTFANSQSYALVKKRTHKDHRGKLKSGTYSTEARYKQTSSQLIDCKFELKASRRVENDEHNHEQFNNMLGHPISRRLSEQQLERVKKMTVSEHTWIPWKKRFVEAWTDSFLHLGTTMTSRVKGAYATLKAYLRISTGDLYHIHETITLAVNNQKKDIDAMAASERICFPAFTHNNPFYTNVKGMISTYALKKVYNQYQKANGNTSEEPLPLCTGSFLSTIGLPCAHVLFQRLESNQNLTIDDFYEHWWIQEHMPMLQIEETAQESLSNIINASLVNQQNPQVVRTRGCPSGSSNCRQDNSTRRDPSEF</sequence>
<feature type="non-terminal residue" evidence="2">
    <location>
        <position position="331"/>
    </location>
</feature>
<gene>
    <name evidence="2" type="ORF">GMARGA_LOCUS18955</name>
</gene>
<organism evidence="2 3">
    <name type="scientific">Gigaspora margarita</name>
    <dbReference type="NCBI Taxonomy" id="4874"/>
    <lineage>
        <taxon>Eukaryota</taxon>
        <taxon>Fungi</taxon>
        <taxon>Fungi incertae sedis</taxon>
        <taxon>Mucoromycota</taxon>
        <taxon>Glomeromycotina</taxon>
        <taxon>Glomeromycetes</taxon>
        <taxon>Diversisporales</taxon>
        <taxon>Gigasporaceae</taxon>
        <taxon>Gigaspora</taxon>
    </lineage>
</organism>
<comment type="caution">
    <text evidence="2">The sequence shown here is derived from an EMBL/GenBank/DDBJ whole genome shotgun (WGS) entry which is preliminary data.</text>
</comment>
<dbReference type="EMBL" id="CAJVQB010015493">
    <property type="protein sequence ID" value="CAG8774894.1"/>
    <property type="molecule type" value="Genomic_DNA"/>
</dbReference>
<keyword evidence="3" id="KW-1185">Reference proteome</keyword>
<feature type="non-terminal residue" evidence="2">
    <location>
        <position position="1"/>
    </location>
</feature>
<dbReference type="Proteomes" id="UP000789901">
    <property type="component" value="Unassembled WGS sequence"/>
</dbReference>
<dbReference type="PANTHER" id="PTHR31569">
    <property type="entry name" value="SWIM-TYPE DOMAIN-CONTAINING PROTEIN"/>
    <property type="match status" value="1"/>
</dbReference>